<evidence type="ECO:0000256" key="2">
    <source>
        <dbReference type="ARBA" id="ARBA00023002"/>
    </source>
</evidence>
<accession>A0A5M7C2J8</accession>
<dbReference type="Proteomes" id="UP000323946">
    <property type="component" value="Unassembled WGS sequence"/>
</dbReference>
<name>A0A5M7C2J8_SACHI</name>
<keyword evidence="2" id="KW-0560">Oxidoreductase</keyword>
<dbReference type="FunFam" id="3.40.50.720:FF:000084">
    <property type="entry name" value="Short-chain dehydrogenase reductase"/>
    <property type="match status" value="1"/>
</dbReference>
<feature type="domain" description="Ketoreductase" evidence="3">
    <location>
        <begin position="13"/>
        <end position="189"/>
    </location>
</feature>
<comment type="similarity">
    <text evidence="1">Belongs to the short-chain dehydrogenases/reductases (SDR) family.</text>
</comment>
<dbReference type="PANTHER" id="PTHR42760">
    <property type="entry name" value="SHORT-CHAIN DEHYDROGENASES/REDUCTASES FAMILY MEMBER"/>
    <property type="match status" value="1"/>
</dbReference>
<dbReference type="RefSeq" id="WP_150066859.1">
    <property type="nucleotide sequence ID" value="NZ_VWPH01000005.1"/>
</dbReference>
<evidence type="ECO:0000256" key="1">
    <source>
        <dbReference type="ARBA" id="ARBA00006484"/>
    </source>
</evidence>
<dbReference type="PRINTS" id="PR00080">
    <property type="entry name" value="SDRFAMILY"/>
</dbReference>
<evidence type="ECO:0000259" key="3">
    <source>
        <dbReference type="SMART" id="SM00822"/>
    </source>
</evidence>
<dbReference type="SMR" id="A0A5M7C2J8"/>
<dbReference type="Pfam" id="PF13561">
    <property type="entry name" value="adh_short_C2"/>
    <property type="match status" value="1"/>
</dbReference>
<dbReference type="InterPro" id="IPR002347">
    <property type="entry name" value="SDR_fam"/>
</dbReference>
<sequence>MSTGAPPRSLQGTTAVVTGGTTGLGLGIAERFLAAGATVVCASRDTHDVRTVLDRFPERAHYHRADVSDEASVRDLMRFAHERTGRLDVVVANAGISRDAKLARLSLADWNAMVGTNLTGVFLTIRESLPYLLESGRGRIITVSSLMGSRTAVGAAGYCATKAGVEMLTRAAAIELGPKGISVNAIAPGFINTGMGKKVEADERLWQRYRDRIALGRLGDTAEVTEAAAFLAAPESSYVNGHVLEINGGLRWS</sequence>
<dbReference type="InterPro" id="IPR057326">
    <property type="entry name" value="KR_dom"/>
</dbReference>
<comment type="caution">
    <text evidence="4">The sequence shown here is derived from an EMBL/GenBank/DDBJ whole genome shotgun (WGS) entry which is preliminary data.</text>
</comment>
<evidence type="ECO:0000313" key="4">
    <source>
        <dbReference type="EMBL" id="KAA5834558.1"/>
    </source>
</evidence>
<protein>
    <submittedName>
        <fullName evidence="4">SDR family oxidoreductase</fullName>
    </submittedName>
</protein>
<dbReference type="InterPro" id="IPR036291">
    <property type="entry name" value="NAD(P)-bd_dom_sf"/>
</dbReference>
<dbReference type="OrthoDB" id="517007at2"/>
<keyword evidence="5" id="KW-1185">Reference proteome</keyword>
<dbReference type="Gene3D" id="3.40.50.720">
    <property type="entry name" value="NAD(P)-binding Rossmann-like Domain"/>
    <property type="match status" value="1"/>
</dbReference>
<proteinExistence type="inferred from homology"/>
<dbReference type="PROSITE" id="PS00061">
    <property type="entry name" value="ADH_SHORT"/>
    <property type="match status" value="1"/>
</dbReference>
<dbReference type="EMBL" id="VWPH01000005">
    <property type="protein sequence ID" value="KAA5834558.1"/>
    <property type="molecule type" value="Genomic_DNA"/>
</dbReference>
<dbReference type="PANTHER" id="PTHR42760:SF133">
    <property type="entry name" value="3-OXOACYL-[ACYL-CARRIER-PROTEIN] REDUCTASE"/>
    <property type="match status" value="1"/>
</dbReference>
<dbReference type="GO" id="GO:0016616">
    <property type="term" value="F:oxidoreductase activity, acting on the CH-OH group of donors, NAD or NADP as acceptor"/>
    <property type="evidence" value="ECO:0007669"/>
    <property type="project" value="UniProtKB-ARBA"/>
</dbReference>
<dbReference type="AlphaFoldDB" id="A0A5M7C2J8"/>
<dbReference type="InterPro" id="IPR020904">
    <property type="entry name" value="Sc_DH/Rdtase_CS"/>
</dbReference>
<evidence type="ECO:0000313" key="5">
    <source>
        <dbReference type="Proteomes" id="UP000323946"/>
    </source>
</evidence>
<dbReference type="PRINTS" id="PR00081">
    <property type="entry name" value="GDHRDH"/>
</dbReference>
<dbReference type="SUPFAM" id="SSF51735">
    <property type="entry name" value="NAD(P)-binding Rossmann-fold domains"/>
    <property type="match status" value="1"/>
</dbReference>
<gene>
    <name evidence="4" type="ORF">F1721_12890</name>
</gene>
<reference evidence="4 5" key="1">
    <citation type="submission" date="2019-09" db="EMBL/GenBank/DDBJ databases">
        <title>Draft genome sequence of the thermophilic Saccharopolyspora hirsuta VKM Ac-666T.</title>
        <authorList>
            <person name="Lobastova T.G."/>
            <person name="Fokina V."/>
            <person name="Bragin E.Y."/>
            <person name="Shtratnikova V.Y."/>
            <person name="Starodumova I.P."/>
            <person name="Tarlachkov S.V."/>
            <person name="Donova M.V."/>
        </authorList>
    </citation>
    <scope>NUCLEOTIDE SEQUENCE [LARGE SCALE GENOMIC DNA]</scope>
    <source>
        <strain evidence="4 5">VKM Ac-666</strain>
    </source>
</reference>
<dbReference type="SMART" id="SM00822">
    <property type="entry name" value="PKS_KR"/>
    <property type="match status" value="1"/>
</dbReference>
<organism evidence="4 5">
    <name type="scientific">Saccharopolyspora hirsuta</name>
    <dbReference type="NCBI Taxonomy" id="1837"/>
    <lineage>
        <taxon>Bacteria</taxon>
        <taxon>Bacillati</taxon>
        <taxon>Actinomycetota</taxon>
        <taxon>Actinomycetes</taxon>
        <taxon>Pseudonocardiales</taxon>
        <taxon>Pseudonocardiaceae</taxon>
        <taxon>Saccharopolyspora</taxon>
    </lineage>
</organism>